<feature type="transmembrane region" description="Helical" evidence="13">
    <location>
        <begin position="180"/>
        <end position="202"/>
    </location>
</feature>
<keyword evidence="5 13" id="KW-0812">Transmembrane</keyword>
<feature type="transmembrane region" description="Helical" evidence="13">
    <location>
        <begin position="439"/>
        <end position="460"/>
    </location>
</feature>
<evidence type="ECO:0000256" key="9">
    <source>
        <dbReference type="ARBA" id="ARBA00023065"/>
    </source>
</evidence>
<dbReference type="EMBL" id="CP000477">
    <property type="protein sequence ID" value="ABK14104.1"/>
    <property type="molecule type" value="Genomic_DNA"/>
</dbReference>
<feature type="transmembrane region" description="Helical" evidence="13">
    <location>
        <begin position="6"/>
        <end position="23"/>
    </location>
</feature>
<comment type="similarity">
    <text evidence="2 12">Belongs to the sodium:solute symporter (SSF) (TC 2.A.21) family.</text>
</comment>
<keyword evidence="8" id="KW-0915">Sodium</keyword>
<keyword evidence="7 13" id="KW-1133">Transmembrane helix</keyword>
<evidence type="ECO:0000256" key="7">
    <source>
        <dbReference type="ARBA" id="ARBA00022989"/>
    </source>
</evidence>
<sequence>MDFNMAIILGLYLVGLLAIGAWASKKVKSSEDFIVAGRNLGFWLLTLMIVASICSGMTILGTSGLGYIGGWPTIWEQIFVPLSAAFVILVYGTKLHAISERMGYITIQDYLAQRFYSQRGLRGLSAVAGILVSLIYLVGQYVAISMVLSWMLKISYTDALLIGAIIVMIYTILGGLYAIAWISLVQGLMILIGVLIVSPFIIQSAGGLTHVNNVLAGIDPNYVKIWYPQMHPPYAKYAFLTPMYLVSFFFLLTFGLASAPHVINNVLSARSRSFFKWSPLAAFVLYLIVMYLIKISGFASRVMVEEGMIALPTNVSNAQDYAFVVAAMHIFPHTAGPLVAVIVLSAVMSTTDRLMLTIGSYVGWDIYKMFFNKKASDRSITLVSRLAIVFSVILTLILAWRKPPELLAFLIWMGIGIMLATFVVPILSGLYWRRATREGAIASMSLGLIGALVAGWYHWFVSPLPVHFSFYGFLLSIAAMVVVSLLTRSPPADVLDETMTGMYIRTKSKR</sequence>
<keyword evidence="4" id="KW-1003">Cell membrane</keyword>
<keyword evidence="10 13" id="KW-0472">Membrane</keyword>
<comment type="subcellular location">
    <subcellularLocation>
        <location evidence="1">Cell membrane</location>
        <topology evidence="1">Multi-pass membrane protein</topology>
    </subcellularLocation>
</comment>
<evidence type="ECO:0000256" key="11">
    <source>
        <dbReference type="ARBA" id="ARBA00023201"/>
    </source>
</evidence>
<keyword evidence="11" id="KW-0739">Sodium transport</keyword>
<dbReference type="GeneID" id="4463287"/>
<evidence type="ECO:0000256" key="6">
    <source>
        <dbReference type="ARBA" id="ARBA00022847"/>
    </source>
</evidence>
<evidence type="ECO:0000256" key="8">
    <source>
        <dbReference type="ARBA" id="ARBA00023053"/>
    </source>
</evidence>
<evidence type="ECO:0000256" key="13">
    <source>
        <dbReference type="SAM" id="Phobius"/>
    </source>
</evidence>
<dbReference type="GO" id="GO:0006814">
    <property type="term" value="P:sodium ion transport"/>
    <property type="evidence" value="ECO:0007669"/>
    <property type="project" value="UniProtKB-KW"/>
</dbReference>
<evidence type="ECO:0000256" key="12">
    <source>
        <dbReference type="RuleBase" id="RU362091"/>
    </source>
</evidence>
<feature type="transmembrane region" description="Helical" evidence="13">
    <location>
        <begin position="466"/>
        <end position="486"/>
    </location>
</feature>
<evidence type="ECO:0000256" key="4">
    <source>
        <dbReference type="ARBA" id="ARBA00022475"/>
    </source>
</evidence>
<dbReference type="PANTHER" id="PTHR48086">
    <property type="entry name" value="SODIUM/PROLINE SYMPORTER-RELATED"/>
    <property type="match status" value="1"/>
</dbReference>
<dbReference type="OrthoDB" id="9779at2157"/>
<dbReference type="PANTHER" id="PTHR48086:SF3">
    <property type="entry name" value="SODIUM_PROLINE SYMPORTER"/>
    <property type="match status" value="1"/>
</dbReference>
<evidence type="ECO:0000256" key="2">
    <source>
        <dbReference type="ARBA" id="ARBA00006434"/>
    </source>
</evidence>
<keyword evidence="3" id="KW-0813">Transport</keyword>
<dbReference type="RefSeq" id="WP_011695503.1">
    <property type="nucleotide sequence ID" value="NC_008553.1"/>
</dbReference>
<dbReference type="PROSITE" id="PS50283">
    <property type="entry name" value="NA_SOLUT_SYMP_3"/>
    <property type="match status" value="1"/>
</dbReference>
<feature type="transmembrane region" description="Helical" evidence="13">
    <location>
        <begin position="124"/>
        <end position="148"/>
    </location>
</feature>
<dbReference type="Gene3D" id="1.20.1730.10">
    <property type="entry name" value="Sodium/glucose cotransporter"/>
    <property type="match status" value="1"/>
</dbReference>
<gene>
    <name evidence="14" type="ordered locus">Mthe_0309</name>
</gene>
<keyword evidence="9" id="KW-0406">Ion transport</keyword>
<evidence type="ECO:0000313" key="15">
    <source>
        <dbReference type="Proteomes" id="UP000000674"/>
    </source>
</evidence>
<name>A0B5Y0_METTP</name>
<dbReference type="Pfam" id="PF00474">
    <property type="entry name" value="SSF"/>
    <property type="match status" value="1"/>
</dbReference>
<feature type="transmembrane region" description="Helical" evidence="13">
    <location>
        <begin position="74"/>
        <end position="92"/>
    </location>
</feature>
<keyword evidence="15" id="KW-1185">Reference proteome</keyword>
<feature type="transmembrane region" description="Helical" evidence="13">
    <location>
        <begin position="321"/>
        <end position="347"/>
    </location>
</feature>
<feature type="transmembrane region" description="Helical" evidence="13">
    <location>
        <begin position="382"/>
        <end position="400"/>
    </location>
</feature>
<dbReference type="InterPro" id="IPR050277">
    <property type="entry name" value="Sodium:Solute_Symporter"/>
</dbReference>
<evidence type="ECO:0000256" key="5">
    <source>
        <dbReference type="ARBA" id="ARBA00022692"/>
    </source>
</evidence>
<dbReference type="CDD" id="cd10322">
    <property type="entry name" value="SLC5sbd"/>
    <property type="match status" value="1"/>
</dbReference>
<evidence type="ECO:0000313" key="14">
    <source>
        <dbReference type="EMBL" id="ABK14104.1"/>
    </source>
</evidence>
<dbReference type="HOGENOM" id="CLU_018808_15_2_2"/>
<evidence type="ECO:0000256" key="1">
    <source>
        <dbReference type="ARBA" id="ARBA00004651"/>
    </source>
</evidence>
<feature type="transmembrane region" description="Helical" evidence="13">
    <location>
        <begin position="43"/>
        <end position="68"/>
    </location>
</feature>
<keyword evidence="6" id="KW-0769">Symport</keyword>
<reference evidence="14 15" key="1">
    <citation type="submission" date="2006-10" db="EMBL/GenBank/DDBJ databases">
        <title>Complete sequence of Methanosaeta thermophila PT.</title>
        <authorList>
            <consortium name="US DOE Joint Genome Institute"/>
            <person name="Copeland A."/>
            <person name="Lucas S."/>
            <person name="Lapidus A."/>
            <person name="Barry K."/>
            <person name="Detter J.C."/>
            <person name="Glavina del Rio T."/>
            <person name="Hammon N."/>
            <person name="Israni S."/>
            <person name="Pitluck S."/>
            <person name="Chain P."/>
            <person name="Malfatti S."/>
            <person name="Shin M."/>
            <person name="Vergez L."/>
            <person name="Schmutz J."/>
            <person name="Larimer F."/>
            <person name="Land M."/>
            <person name="Hauser L."/>
            <person name="Kyrpides N."/>
            <person name="Kim E."/>
            <person name="Smith K.S."/>
            <person name="Ingram-Smith C."/>
            <person name="Richardson P."/>
        </authorList>
    </citation>
    <scope>NUCLEOTIDE SEQUENCE [LARGE SCALE GENOMIC DNA]</scope>
    <source>
        <strain evidence="15">DSM 6194 / JCM 14653 / NBRC 101360 / PT</strain>
    </source>
</reference>
<organism evidence="14 15">
    <name type="scientific">Methanothrix thermoacetophila (strain DSM 6194 / JCM 14653 / NBRC 101360 / PT)</name>
    <name type="common">Methanosaeta thermophila</name>
    <dbReference type="NCBI Taxonomy" id="349307"/>
    <lineage>
        <taxon>Archaea</taxon>
        <taxon>Methanobacteriati</taxon>
        <taxon>Methanobacteriota</taxon>
        <taxon>Stenosarchaea group</taxon>
        <taxon>Methanomicrobia</taxon>
        <taxon>Methanotrichales</taxon>
        <taxon>Methanotrichaceae</taxon>
        <taxon>Methanothrix</taxon>
    </lineage>
</organism>
<dbReference type="InterPro" id="IPR001734">
    <property type="entry name" value="Na/solute_symporter"/>
</dbReference>
<dbReference type="STRING" id="349307.Mthe_0309"/>
<dbReference type="GO" id="GO:0015293">
    <property type="term" value="F:symporter activity"/>
    <property type="evidence" value="ECO:0007669"/>
    <property type="project" value="UniProtKB-KW"/>
</dbReference>
<feature type="transmembrane region" description="Helical" evidence="13">
    <location>
        <begin position="237"/>
        <end position="259"/>
    </location>
</feature>
<dbReference type="AlphaFoldDB" id="A0B5Y0"/>
<evidence type="ECO:0000256" key="3">
    <source>
        <dbReference type="ARBA" id="ARBA00022448"/>
    </source>
</evidence>
<feature type="transmembrane region" description="Helical" evidence="13">
    <location>
        <begin position="280"/>
        <end position="301"/>
    </location>
</feature>
<dbReference type="InterPro" id="IPR038377">
    <property type="entry name" value="Na/Glc_symporter_sf"/>
</dbReference>
<evidence type="ECO:0000256" key="10">
    <source>
        <dbReference type="ARBA" id="ARBA00023136"/>
    </source>
</evidence>
<protein>
    <submittedName>
        <fullName evidence="14">Na+/solute symporter</fullName>
    </submittedName>
</protein>
<dbReference type="Proteomes" id="UP000000674">
    <property type="component" value="Chromosome"/>
</dbReference>
<accession>A0B5Y0</accession>
<feature type="transmembrane region" description="Helical" evidence="13">
    <location>
        <begin position="154"/>
        <end position="173"/>
    </location>
</feature>
<proteinExistence type="inferred from homology"/>
<dbReference type="KEGG" id="mtp:Mthe_0309"/>
<dbReference type="GO" id="GO:0005886">
    <property type="term" value="C:plasma membrane"/>
    <property type="evidence" value="ECO:0007669"/>
    <property type="project" value="UniProtKB-SubCell"/>
</dbReference>
<feature type="transmembrane region" description="Helical" evidence="13">
    <location>
        <begin position="406"/>
        <end position="432"/>
    </location>
</feature>